<name>A0A4U1JLJ2_RHOCA</name>
<dbReference type="PROSITE" id="PS51384">
    <property type="entry name" value="FAD_FR"/>
    <property type="match status" value="1"/>
</dbReference>
<evidence type="ECO:0000256" key="1">
    <source>
        <dbReference type="ARBA" id="ARBA00035644"/>
    </source>
</evidence>
<evidence type="ECO:0000259" key="2">
    <source>
        <dbReference type="PROSITE" id="PS51384"/>
    </source>
</evidence>
<dbReference type="InterPro" id="IPR007037">
    <property type="entry name" value="SIP_rossman_dom"/>
</dbReference>
<dbReference type="InterPro" id="IPR014543">
    <property type="entry name" value="UCP028291"/>
</dbReference>
<comment type="similarity">
    <text evidence="1">Belongs to the SIP oxidoreductase family.</text>
</comment>
<comment type="caution">
    <text evidence="3">The sequence shown here is derived from an EMBL/GenBank/DDBJ whole genome shotgun (WGS) entry which is preliminary data.</text>
</comment>
<organism evidence="3 4">
    <name type="scientific">Rhodobacter capsulatus</name>
    <name type="common">Rhodopseudomonas capsulata</name>
    <dbReference type="NCBI Taxonomy" id="1061"/>
    <lineage>
        <taxon>Bacteria</taxon>
        <taxon>Pseudomonadati</taxon>
        <taxon>Pseudomonadota</taxon>
        <taxon>Alphaproteobacteria</taxon>
        <taxon>Rhodobacterales</taxon>
        <taxon>Rhodobacter group</taxon>
        <taxon>Rhodobacter</taxon>
    </lineage>
</organism>
<evidence type="ECO:0000313" key="3">
    <source>
        <dbReference type="EMBL" id="TKD14477.1"/>
    </source>
</evidence>
<protein>
    <submittedName>
        <fullName evidence="3">Siderophore-interacting protein</fullName>
    </submittedName>
</protein>
<dbReference type="CDD" id="cd06193">
    <property type="entry name" value="siderophore_interacting"/>
    <property type="match status" value="1"/>
</dbReference>
<dbReference type="Gene3D" id="2.40.30.10">
    <property type="entry name" value="Translation factors"/>
    <property type="match status" value="1"/>
</dbReference>
<dbReference type="InterPro" id="IPR017938">
    <property type="entry name" value="Riboflavin_synthase-like_b-brl"/>
</dbReference>
<dbReference type="RefSeq" id="WP_136909222.1">
    <property type="nucleotide sequence ID" value="NZ_SWJZ01000102.1"/>
</dbReference>
<dbReference type="Pfam" id="PF08021">
    <property type="entry name" value="FAD_binding_9"/>
    <property type="match status" value="1"/>
</dbReference>
<dbReference type="Pfam" id="PF09981">
    <property type="entry name" value="DUF2218"/>
    <property type="match status" value="1"/>
</dbReference>
<dbReference type="GO" id="GO:0016491">
    <property type="term" value="F:oxidoreductase activity"/>
    <property type="evidence" value="ECO:0007669"/>
    <property type="project" value="InterPro"/>
</dbReference>
<dbReference type="AlphaFoldDB" id="A0A4U1JLJ2"/>
<dbReference type="SUPFAM" id="SSF63380">
    <property type="entry name" value="Riboflavin synthase domain-like"/>
    <property type="match status" value="1"/>
</dbReference>
<dbReference type="PANTHER" id="PTHR30157">
    <property type="entry name" value="FERRIC REDUCTASE, NADPH-DEPENDENT"/>
    <property type="match status" value="1"/>
</dbReference>
<dbReference type="InterPro" id="IPR039261">
    <property type="entry name" value="FNR_nucleotide-bd"/>
</dbReference>
<feature type="domain" description="FAD-binding FR-type" evidence="2">
    <location>
        <begin position="102"/>
        <end position="225"/>
    </location>
</feature>
<dbReference type="Gene3D" id="3.40.50.80">
    <property type="entry name" value="Nucleotide-binding domain of ferredoxin-NADP reductase (FNR) module"/>
    <property type="match status" value="1"/>
</dbReference>
<accession>A0A4U1JLJ2</accession>
<sequence length="350" mass="37822">MIQLETQLALPQGATVLQALRAHALEHEIAPEIDTPDAFAFSFQGNRLSFRLSVGRLCIGLTAVSPNTLYFLKETVAHHLEELAPAAAAQLRWPDPIPRHPPNFRLLRVTGRMRPCAGLTRLELAGGDLDPLTRDGLHVKLMRPADPGRAPVWPGVAASGATRWPEGADRLHVRYFTLRAVDPVRGRVLIDFVDHPGGQISDWARRAAPGDEIGVMGPGGGLLPGTGRPLILLGDLTALPAMARILESLPCGHPGQVIAALPEGADYLPADRLDPVFLPPDRFAEDALAPLAQALALWPGAHLWVGAEQRMARAARDLAAALPAAQKEIGSYWRKGQRGDARRETHDDDL</sequence>
<evidence type="ECO:0000313" key="4">
    <source>
        <dbReference type="Proteomes" id="UP000310597"/>
    </source>
</evidence>
<proteinExistence type="inferred from homology"/>
<dbReference type="PANTHER" id="PTHR30157:SF0">
    <property type="entry name" value="NADPH-DEPENDENT FERRIC-CHELATE REDUCTASE"/>
    <property type="match status" value="1"/>
</dbReference>
<dbReference type="InterPro" id="IPR017927">
    <property type="entry name" value="FAD-bd_FR_type"/>
</dbReference>
<dbReference type="Gene3D" id="3.30.310.50">
    <property type="entry name" value="Alpha-D-phosphohexomutase, C-terminal domain"/>
    <property type="match status" value="1"/>
</dbReference>
<dbReference type="Pfam" id="PF04954">
    <property type="entry name" value="SIP"/>
    <property type="match status" value="1"/>
</dbReference>
<dbReference type="OrthoDB" id="9814826at2"/>
<gene>
    <name evidence="3" type="ORF">FBT96_18315</name>
</gene>
<dbReference type="Proteomes" id="UP000310597">
    <property type="component" value="Unassembled WGS sequence"/>
</dbReference>
<reference evidence="3 4" key="1">
    <citation type="submission" date="2019-04" db="EMBL/GenBank/DDBJ databases">
        <title>Draft Whole-Genome sequence of the purple photosynthetic bacterium Rhodobacter capsulatus SP108 with an indigenous class A beta-lactamase.</title>
        <authorList>
            <person name="Robertson S."/>
            <person name="Meyer T.E."/>
            <person name="Kyndt J.A."/>
        </authorList>
    </citation>
    <scope>NUCLEOTIDE SEQUENCE [LARGE SCALE GENOMIC DNA]</scope>
    <source>
        <strain evidence="3 4">SP108</strain>
    </source>
</reference>
<dbReference type="InterPro" id="IPR039374">
    <property type="entry name" value="SIP_fam"/>
</dbReference>
<dbReference type="InterPro" id="IPR013113">
    <property type="entry name" value="SIP_FAD-bd"/>
</dbReference>
<dbReference type="EMBL" id="SWJZ01000102">
    <property type="protein sequence ID" value="TKD14477.1"/>
    <property type="molecule type" value="Genomic_DNA"/>
</dbReference>